<evidence type="ECO:0000313" key="1">
    <source>
        <dbReference type="EMBL" id="EKC33260.1"/>
    </source>
</evidence>
<protein>
    <recommendedName>
        <fullName evidence="2">Short-chain collagen C4</fullName>
    </recommendedName>
</protein>
<dbReference type="InParanoid" id="K1QWC4"/>
<dbReference type="PANTHER" id="PTHR24024">
    <property type="entry name" value="PULMONARY SURFACTANT-ASSOCIATED PROTEIN A"/>
    <property type="match status" value="1"/>
</dbReference>
<dbReference type="PANTHER" id="PTHR24024:SF18">
    <property type="entry name" value="SHORT-CHAIN COLLAGEN C4-LIKE"/>
    <property type="match status" value="1"/>
</dbReference>
<evidence type="ECO:0008006" key="2">
    <source>
        <dbReference type="Google" id="ProtNLM"/>
    </source>
</evidence>
<dbReference type="AlphaFoldDB" id="K1QWC4"/>
<name>K1QWC4_MAGGI</name>
<reference evidence="1" key="1">
    <citation type="journal article" date="2012" name="Nature">
        <title>The oyster genome reveals stress adaptation and complexity of shell formation.</title>
        <authorList>
            <person name="Zhang G."/>
            <person name="Fang X."/>
            <person name="Guo X."/>
            <person name="Li L."/>
            <person name="Luo R."/>
            <person name="Xu F."/>
            <person name="Yang P."/>
            <person name="Zhang L."/>
            <person name="Wang X."/>
            <person name="Qi H."/>
            <person name="Xiong Z."/>
            <person name="Que H."/>
            <person name="Xie Y."/>
            <person name="Holland P.W."/>
            <person name="Paps J."/>
            <person name="Zhu Y."/>
            <person name="Wu F."/>
            <person name="Chen Y."/>
            <person name="Wang J."/>
            <person name="Peng C."/>
            <person name="Meng J."/>
            <person name="Yang L."/>
            <person name="Liu J."/>
            <person name="Wen B."/>
            <person name="Zhang N."/>
            <person name="Huang Z."/>
            <person name="Zhu Q."/>
            <person name="Feng Y."/>
            <person name="Mount A."/>
            <person name="Hedgecock D."/>
            <person name="Xu Z."/>
            <person name="Liu Y."/>
            <person name="Domazet-Loso T."/>
            <person name="Du Y."/>
            <person name="Sun X."/>
            <person name="Zhang S."/>
            <person name="Liu B."/>
            <person name="Cheng P."/>
            <person name="Jiang X."/>
            <person name="Li J."/>
            <person name="Fan D."/>
            <person name="Wang W."/>
            <person name="Fu W."/>
            <person name="Wang T."/>
            <person name="Wang B."/>
            <person name="Zhang J."/>
            <person name="Peng Z."/>
            <person name="Li Y."/>
            <person name="Li N."/>
            <person name="Wang J."/>
            <person name="Chen M."/>
            <person name="He Y."/>
            <person name="Tan F."/>
            <person name="Song X."/>
            <person name="Zheng Q."/>
            <person name="Huang R."/>
            <person name="Yang H."/>
            <person name="Du X."/>
            <person name="Chen L."/>
            <person name="Yang M."/>
            <person name="Gaffney P.M."/>
            <person name="Wang S."/>
            <person name="Luo L."/>
            <person name="She Z."/>
            <person name="Ming Y."/>
            <person name="Huang W."/>
            <person name="Zhang S."/>
            <person name="Huang B."/>
            <person name="Zhang Y."/>
            <person name="Qu T."/>
            <person name="Ni P."/>
            <person name="Miao G."/>
            <person name="Wang J."/>
            <person name="Wang Q."/>
            <person name="Steinberg C.E."/>
            <person name="Wang H."/>
            <person name="Li N."/>
            <person name="Qian L."/>
            <person name="Zhang G."/>
            <person name="Li Y."/>
            <person name="Yang H."/>
            <person name="Liu X."/>
            <person name="Wang J."/>
            <person name="Yin Y."/>
            <person name="Wang J."/>
        </authorList>
    </citation>
    <scope>NUCLEOTIDE SEQUENCE [LARGE SCALE GENOMIC DNA]</scope>
    <source>
        <strain evidence="1">05x7-T-G4-1.051#20</strain>
    </source>
</reference>
<dbReference type="GO" id="GO:0005615">
    <property type="term" value="C:extracellular space"/>
    <property type="evidence" value="ECO:0007669"/>
    <property type="project" value="TreeGrafter"/>
</dbReference>
<dbReference type="EMBL" id="JH818649">
    <property type="protein sequence ID" value="EKC33260.1"/>
    <property type="molecule type" value="Genomic_DNA"/>
</dbReference>
<accession>K1QWC4</accession>
<dbReference type="InterPro" id="IPR051077">
    <property type="entry name" value="Ca-dependent_lectin"/>
</dbReference>
<organism evidence="1">
    <name type="scientific">Magallana gigas</name>
    <name type="common">Pacific oyster</name>
    <name type="synonym">Crassostrea gigas</name>
    <dbReference type="NCBI Taxonomy" id="29159"/>
    <lineage>
        <taxon>Eukaryota</taxon>
        <taxon>Metazoa</taxon>
        <taxon>Spiralia</taxon>
        <taxon>Lophotrochozoa</taxon>
        <taxon>Mollusca</taxon>
        <taxon>Bivalvia</taxon>
        <taxon>Autobranchia</taxon>
        <taxon>Pteriomorphia</taxon>
        <taxon>Ostreida</taxon>
        <taxon>Ostreoidea</taxon>
        <taxon>Ostreidae</taxon>
        <taxon>Magallana</taxon>
    </lineage>
</organism>
<sequence>MYGSEYDTSDFGHENGDDLPCSVCRSTVHSSVLMIPGKSSCYDGWTMQYHGDLVAGEYQNRAATQYICLDEHPEALTAGQRNDNGKLFVPVKAVCGALACPPYHNDRYLTKNNDMLAKYNTLLTKSNGFAGGSYYSHTGATAEFVCLPRDPDLTTKFSSGYAYMYGSEYDTTEFGHADGDDLPCSVCRSTMESSVLMIPGKSSCYDGWSMQYHGDLVAGKYSHSAATQFICLDEHPEALTAGQDNHEGKLFYPVQASCGSLAWFAGGYWPGHKGAAAEFVCLPRDPDLTTKFTSSFAFMYGSEYDVPTTDFGHDNGDDLPCSVCRSTVQSSVLMIPVKSSCYDGWTMQYHGDLVAGHHASSTATQYICLDEHPETLTAGHRNDNGKWFYPMKAVCGALACPPYHNGRYLTCVVCTK</sequence>
<gene>
    <name evidence="1" type="ORF">CGI_10012640</name>
</gene>
<dbReference type="HOGENOM" id="CLU_660989_0_0_1"/>
<proteinExistence type="predicted"/>